<proteinExistence type="predicted"/>
<evidence type="ECO:0000313" key="2">
    <source>
        <dbReference type="Proteomes" id="UP001165121"/>
    </source>
</evidence>
<evidence type="ECO:0000313" key="1">
    <source>
        <dbReference type="EMBL" id="GMF22084.1"/>
    </source>
</evidence>
<accession>A0A9W6WPR8</accession>
<keyword evidence="2" id="KW-1185">Reference proteome</keyword>
<organism evidence="1 2">
    <name type="scientific">Phytophthora fragariaefolia</name>
    <dbReference type="NCBI Taxonomy" id="1490495"/>
    <lineage>
        <taxon>Eukaryota</taxon>
        <taxon>Sar</taxon>
        <taxon>Stramenopiles</taxon>
        <taxon>Oomycota</taxon>
        <taxon>Peronosporomycetes</taxon>
        <taxon>Peronosporales</taxon>
        <taxon>Peronosporaceae</taxon>
        <taxon>Phytophthora</taxon>
    </lineage>
</organism>
<protein>
    <submittedName>
        <fullName evidence="1">Unnamed protein product</fullName>
    </submittedName>
</protein>
<dbReference type="OrthoDB" id="125321at2759"/>
<name>A0A9W6WPR8_9STRA</name>
<dbReference type="EMBL" id="BSXT01000245">
    <property type="protein sequence ID" value="GMF22084.1"/>
    <property type="molecule type" value="Genomic_DNA"/>
</dbReference>
<dbReference type="AlphaFoldDB" id="A0A9W6WPR8"/>
<sequence>MGRATALFDLAERQTPRGITSMWTHRAVCGASNATSYCNPPDGTMLNKHHLVKRNSATSSTTLITDTFRPQLKSNTTKPFQDKLAWWVYNTGMTFYKVGHASLTAALQLLHPGDIVPTSDLLTTILLDQAYTKSIKVLGLALAGKVVTLVTDGWTDINGQAVVNYVVVCSKFTFFLK</sequence>
<gene>
    <name evidence="1" type="ORF">Pfra01_000314600</name>
</gene>
<dbReference type="Proteomes" id="UP001165121">
    <property type="component" value="Unassembled WGS sequence"/>
</dbReference>
<comment type="caution">
    <text evidence="1">The sequence shown here is derived from an EMBL/GenBank/DDBJ whole genome shotgun (WGS) entry which is preliminary data.</text>
</comment>
<reference evidence="1" key="1">
    <citation type="submission" date="2023-04" db="EMBL/GenBank/DDBJ databases">
        <title>Phytophthora fragariaefolia NBRC 109709.</title>
        <authorList>
            <person name="Ichikawa N."/>
            <person name="Sato H."/>
            <person name="Tonouchi N."/>
        </authorList>
    </citation>
    <scope>NUCLEOTIDE SEQUENCE</scope>
    <source>
        <strain evidence="1">NBRC 109709</strain>
    </source>
</reference>